<accession>A0A9P9D7R1</accession>
<gene>
    <name evidence="2" type="ORF">B0J11DRAFT_540214</name>
</gene>
<dbReference type="PANTHER" id="PTHR43586:SF21">
    <property type="entry name" value="PYRIDOXAL PHOSPHATE (PLP)-DEPENDENT ASPARTATE AMINOTRANSFERASE SUPERFAMILY"/>
    <property type="match status" value="1"/>
</dbReference>
<feature type="domain" description="Aminotransferase class V" evidence="1">
    <location>
        <begin position="87"/>
        <end position="409"/>
    </location>
</feature>
<dbReference type="Proteomes" id="UP000700596">
    <property type="component" value="Unassembled WGS sequence"/>
</dbReference>
<dbReference type="Gene3D" id="3.90.1150.10">
    <property type="entry name" value="Aspartate Aminotransferase, domain 1"/>
    <property type="match status" value="1"/>
</dbReference>
<keyword evidence="2" id="KW-0032">Aminotransferase</keyword>
<dbReference type="GO" id="GO:0008483">
    <property type="term" value="F:transaminase activity"/>
    <property type="evidence" value="ECO:0007669"/>
    <property type="project" value="UniProtKB-KW"/>
</dbReference>
<sequence length="430" mass="47668">MTVAISNHDEDRSTLAATIPFDVESVRQHFPALRGERVPLNNATGSLVYEGAVKAIANAMSAYQLDFAGGDVISQLQIDERKSKYVQLAAFMNAEPDEIAFGPSTSGLIRNVTTSLRPFLNSDSEMIVSTLCHEAGITSWVALARSLGIEIKWWSPPGGKGNPTAKLSIETLKPLLSPKTRLVACGHVSNVFGTIHDIRAVADVVHTVPGALLSVDGVAWAPHRPIDVKAMDVDFYFFSWYKLFGPHYAQMYARSSVQQRYMTSLNHYHLDSTTLDIKVHMGRNCYEFEDGILEIVKYIQRIGWDNIIAHEVVIVQPLLEYLNSHPEWFTLYGEKSSDPKLRVSLVSFTVNGVCSQAITKIIHESSPCRILAGNAFSLRAVHDVLGLGDGGVIRVSLVHYNNLQDIQTFIDVLDYVVRAHFKDQGRCQLA</sequence>
<name>A0A9P9D7R1_9PLEO</name>
<dbReference type="PANTHER" id="PTHR43586">
    <property type="entry name" value="CYSTEINE DESULFURASE"/>
    <property type="match status" value="1"/>
</dbReference>
<proteinExistence type="predicted"/>
<dbReference type="InterPro" id="IPR015422">
    <property type="entry name" value="PyrdxlP-dep_Trfase_small"/>
</dbReference>
<dbReference type="InterPro" id="IPR000192">
    <property type="entry name" value="Aminotrans_V_dom"/>
</dbReference>
<dbReference type="SUPFAM" id="SSF53383">
    <property type="entry name" value="PLP-dependent transferases"/>
    <property type="match status" value="1"/>
</dbReference>
<reference evidence="2" key="1">
    <citation type="journal article" date="2021" name="Nat. Commun.">
        <title>Genetic determinants of endophytism in the Arabidopsis root mycobiome.</title>
        <authorList>
            <person name="Mesny F."/>
            <person name="Miyauchi S."/>
            <person name="Thiergart T."/>
            <person name="Pickel B."/>
            <person name="Atanasova L."/>
            <person name="Karlsson M."/>
            <person name="Huettel B."/>
            <person name="Barry K.W."/>
            <person name="Haridas S."/>
            <person name="Chen C."/>
            <person name="Bauer D."/>
            <person name="Andreopoulos W."/>
            <person name="Pangilinan J."/>
            <person name="LaButti K."/>
            <person name="Riley R."/>
            <person name="Lipzen A."/>
            <person name="Clum A."/>
            <person name="Drula E."/>
            <person name="Henrissat B."/>
            <person name="Kohler A."/>
            <person name="Grigoriev I.V."/>
            <person name="Martin F.M."/>
            <person name="Hacquard S."/>
        </authorList>
    </citation>
    <scope>NUCLEOTIDE SEQUENCE</scope>
    <source>
        <strain evidence="2">MPI-CAGE-CH-0243</strain>
    </source>
</reference>
<dbReference type="InterPro" id="IPR015424">
    <property type="entry name" value="PyrdxlP-dep_Trfase"/>
</dbReference>
<evidence type="ECO:0000313" key="2">
    <source>
        <dbReference type="EMBL" id="KAH7115260.1"/>
    </source>
</evidence>
<evidence type="ECO:0000313" key="3">
    <source>
        <dbReference type="Proteomes" id="UP000700596"/>
    </source>
</evidence>
<dbReference type="Gene3D" id="3.40.640.10">
    <property type="entry name" value="Type I PLP-dependent aspartate aminotransferase-like (Major domain)"/>
    <property type="match status" value="1"/>
</dbReference>
<dbReference type="AlphaFoldDB" id="A0A9P9D7R1"/>
<organism evidence="2 3">
    <name type="scientific">Dendryphion nanum</name>
    <dbReference type="NCBI Taxonomy" id="256645"/>
    <lineage>
        <taxon>Eukaryota</taxon>
        <taxon>Fungi</taxon>
        <taxon>Dikarya</taxon>
        <taxon>Ascomycota</taxon>
        <taxon>Pezizomycotina</taxon>
        <taxon>Dothideomycetes</taxon>
        <taxon>Pleosporomycetidae</taxon>
        <taxon>Pleosporales</taxon>
        <taxon>Torulaceae</taxon>
        <taxon>Dendryphion</taxon>
    </lineage>
</organism>
<evidence type="ECO:0000259" key="1">
    <source>
        <dbReference type="Pfam" id="PF00266"/>
    </source>
</evidence>
<dbReference type="InterPro" id="IPR015421">
    <property type="entry name" value="PyrdxlP-dep_Trfase_major"/>
</dbReference>
<protein>
    <submittedName>
        <fullName evidence="2">Aminotransferase</fullName>
    </submittedName>
</protein>
<dbReference type="EMBL" id="JAGMWT010000016">
    <property type="protein sequence ID" value="KAH7115260.1"/>
    <property type="molecule type" value="Genomic_DNA"/>
</dbReference>
<dbReference type="Pfam" id="PF00266">
    <property type="entry name" value="Aminotran_5"/>
    <property type="match status" value="1"/>
</dbReference>
<comment type="caution">
    <text evidence="2">The sequence shown here is derived from an EMBL/GenBank/DDBJ whole genome shotgun (WGS) entry which is preliminary data.</text>
</comment>
<dbReference type="OrthoDB" id="420046at2759"/>
<keyword evidence="3" id="KW-1185">Reference proteome</keyword>
<keyword evidence="2" id="KW-0808">Transferase</keyword>